<evidence type="ECO:0000256" key="4">
    <source>
        <dbReference type="ARBA" id="ARBA00022692"/>
    </source>
</evidence>
<reference evidence="9" key="1">
    <citation type="submission" date="2020-08" db="EMBL/GenBank/DDBJ databases">
        <title>Sequencing the genomes of 1000 actinobacteria strains.</title>
        <authorList>
            <person name="Klenk H.-P."/>
        </authorList>
    </citation>
    <scope>NUCLEOTIDE SEQUENCE</scope>
    <source>
        <strain evidence="9">DSM 10695</strain>
    </source>
</reference>
<dbReference type="SUPFAM" id="SSF103473">
    <property type="entry name" value="MFS general substrate transporter"/>
    <property type="match status" value="1"/>
</dbReference>
<name>A0A923E5Y9_9ACTO</name>
<dbReference type="CDD" id="cd06173">
    <property type="entry name" value="MFS_MefA_like"/>
    <property type="match status" value="1"/>
</dbReference>
<feature type="transmembrane region" description="Helical" evidence="7">
    <location>
        <begin position="345"/>
        <end position="367"/>
    </location>
</feature>
<dbReference type="PANTHER" id="PTHR23513:SF11">
    <property type="entry name" value="STAPHYLOFERRIN A TRANSPORTER"/>
    <property type="match status" value="1"/>
</dbReference>
<keyword evidence="3" id="KW-1003">Cell membrane</keyword>
<evidence type="ECO:0000256" key="3">
    <source>
        <dbReference type="ARBA" id="ARBA00022475"/>
    </source>
</evidence>
<dbReference type="InterPro" id="IPR020846">
    <property type="entry name" value="MFS_dom"/>
</dbReference>
<evidence type="ECO:0000256" key="7">
    <source>
        <dbReference type="SAM" id="Phobius"/>
    </source>
</evidence>
<protein>
    <submittedName>
        <fullName evidence="9">MFS family permease</fullName>
    </submittedName>
</protein>
<keyword evidence="2" id="KW-0813">Transport</keyword>
<keyword evidence="10" id="KW-1185">Reference proteome</keyword>
<dbReference type="GO" id="GO:0005886">
    <property type="term" value="C:plasma membrane"/>
    <property type="evidence" value="ECO:0007669"/>
    <property type="project" value="UniProtKB-SubCell"/>
</dbReference>
<organism evidence="9 10">
    <name type="scientific">Schaalia hyovaginalis</name>
    <dbReference type="NCBI Taxonomy" id="29316"/>
    <lineage>
        <taxon>Bacteria</taxon>
        <taxon>Bacillati</taxon>
        <taxon>Actinomycetota</taxon>
        <taxon>Actinomycetes</taxon>
        <taxon>Actinomycetales</taxon>
        <taxon>Actinomycetaceae</taxon>
        <taxon>Schaalia</taxon>
    </lineage>
</organism>
<feature type="domain" description="Major facilitator superfamily (MFS) profile" evidence="8">
    <location>
        <begin position="4"/>
        <end position="399"/>
    </location>
</feature>
<keyword evidence="6 7" id="KW-0472">Membrane</keyword>
<feature type="transmembrane region" description="Helical" evidence="7">
    <location>
        <begin position="84"/>
        <end position="106"/>
    </location>
</feature>
<dbReference type="GO" id="GO:0022857">
    <property type="term" value="F:transmembrane transporter activity"/>
    <property type="evidence" value="ECO:0007669"/>
    <property type="project" value="InterPro"/>
</dbReference>
<evidence type="ECO:0000313" key="10">
    <source>
        <dbReference type="Proteomes" id="UP000617426"/>
    </source>
</evidence>
<feature type="transmembrane region" description="Helical" evidence="7">
    <location>
        <begin position="12"/>
        <end position="30"/>
    </location>
</feature>
<feature type="transmembrane region" description="Helical" evidence="7">
    <location>
        <begin position="213"/>
        <end position="239"/>
    </location>
</feature>
<evidence type="ECO:0000259" key="8">
    <source>
        <dbReference type="PROSITE" id="PS50850"/>
    </source>
</evidence>
<dbReference type="Proteomes" id="UP000617426">
    <property type="component" value="Unassembled WGS sequence"/>
</dbReference>
<feature type="transmembrane region" description="Helical" evidence="7">
    <location>
        <begin position="50"/>
        <end position="72"/>
    </location>
</feature>
<proteinExistence type="predicted"/>
<gene>
    <name evidence="9" type="ORF">HD592_002043</name>
</gene>
<dbReference type="PANTHER" id="PTHR23513">
    <property type="entry name" value="INTEGRAL MEMBRANE EFFLUX PROTEIN-RELATED"/>
    <property type="match status" value="1"/>
</dbReference>
<dbReference type="RefSeq" id="WP_184453861.1">
    <property type="nucleotide sequence ID" value="NZ_JACHMK010000001.1"/>
</dbReference>
<evidence type="ECO:0000256" key="2">
    <source>
        <dbReference type="ARBA" id="ARBA00022448"/>
    </source>
</evidence>
<feature type="transmembrane region" description="Helical" evidence="7">
    <location>
        <begin position="285"/>
        <end position="305"/>
    </location>
</feature>
<feature type="transmembrane region" description="Helical" evidence="7">
    <location>
        <begin position="171"/>
        <end position="192"/>
    </location>
</feature>
<feature type="transmembrane region" description="Helical" evidence="7">
    <location>
        <begin position="259"/>
        <end position="278"/>
    </location>
</feature>
<dbReference type="InterPro" id="IPR010290">
    <property type="entry name" value="TM_effector"/>
</dbReference>
<sequence length="430" mass="45724">MSRTFQSLGIFNFRLWFFGNIIASTGTWMQRVAQDWLVLTVLTDHSGTQIGIVTALQFLPLLLLSPWAGVLVDRMDRRRLLQAAQVTNVVLSAILGALVLGGWALLWHVYALALLGGVLGALDSPARQAFVSELVPGDSLSNAVALNSTAFNAARLLGPAVSGLVIEWVGIGWVFLVNAALLVAPVVTLAVMRSAEMVHREAVKRSPGQIREGIAYVASRPDIVLIMLLMMVVSAFGLNFQLTSALMATEVYGKQAGEYGILGSFMAVGALAGSLIAARRASPRLRFVIIGAASFGLIEIALGLAPGYELFALLSIPAGLAALTMITAANAAIQITTDESMRGRVMALYTMIFLGSTPIGSPTIGWIGEAFGARWSLLAGGIASLLMALGCALWGMRHWGYRMRLGASGRLRLEGPAKRPRVEADPAPLD</sequence>
<evidence type="ECO:0000313" key="9">
    <source>
        <dbReference type="EMBL" id="MBB6335478.1"/>
    </source>
</evidence>
<evidence type="ECO:0000256" key="6">
    <source>
        <dbReference type="ARBA" id="ARBA00023136"/>
    </source>
</evidence>
<keyword evidence="4 7" id="KW-0812">Transmembrane</keyword>
<dbReference type="PROSITE" id="PS50850">
    <property type="entry name" value="MFS"/>
    <property type="match status" value="1"/>
</dbReference>
<dbReference type="AlphaFoldDB" id="A0A923E5Y9"/>
<accession>A0A923E5Y9</accession>
<keyword evidence="5 7" id="KW-1133">Transmembrane helix</keyword>
<dbReference type="Gene3D" id="1.20.1250.20">
    <property type="entry name" value="MFS general substrate transporter like domains"/>
    <property type="match status" value="1"/>
</dbReference>
<comment type="subcellular location">
    <subcellularLocation>
        <location evidence="1">Cell membrane</location>
        <topology evidence="1">Multi-pass membrane protein</topology>
    </subcellularLocation>
</comment>
<dbReference type="Pfam" id="PF05977">
    <property type="entry name" value="MFS_3"/>
    <property type="match status" value="1"/>
</dbReference>
<feature type="transmembrane region" description="Helical" evidence="7">
    <location>
        <begin position="311"/>
        <end position="333"/>
    </location>
</feature>
<dbReference type="EMBL" id="JACHMK010000001">
    <property type="protein sequence ID" value="MBB6335478.1"/>
    <property type="molecule type" value="Genomic_DNA"/>
</dbReference>
<feature type="transmembrane region" description="Helical" evidence="7">
    <location>
        <begin position="373"/>
        <end position="395"/>
    </location>
</feature>
<evidence type="ECO:0000256" key="1">
    <source>
        <dbReference type="ARBA" id="ARBA00004651"/>
    </source>
</evidence>
<comment type="caution">
    <text evidence="9">The sequence shown here is derived from an EMBL/GenBank/DDBJ whole genome shotgun (WGS) entry which is preliminary data.</text>
</comment>
<dbReference type="InterPro" id="IPR036259">
    <property type="entry name" value="MFS_trans_sf"/>
</dbReference>
<evidence type="ECO:0000256" key="5">
    <source>
        <dbReference type="ARBA" id="ARBA00022989"/>
    </source>
</evidence>